<sequence length="123" mass="13599">MAIEGAAKPASDDSSATGSSDSHSTRKPYVNLGDTFHKSSIWSNDPNDMQLELYFSSKPNKNLTMDEVVEKVSTGRYDYTELEYQSGAFQDSELWSSGARDRSGRAVTRTRDHGTTEPLLLVT</sequence>
<feature type="region of interest" description="Disordered" evidence="1">
    <location>
        <begin position="1"/>
        <end position="30"/>
    </location>
</feature>
<evidence type="ECO:0000313" key="2">
    <source>
        <dbReference type="EMBL" id="KAK0709910.1"/>
    </source>
</evidence>
<dbReference type="GeneID" id="85323600"/>
<organism evidence="2 3">
    <name type="scientific">Lasiosphaeria miniovina</name>
    <dbReference type="NCBI Taxonomy" id="1954250"/>
    <lineage>
        <taxon>Eukaryota</taxon>
        <taxon>Fungi</taxon>
        <taxon>Dikarya</taxon>
        <taxon>Ascomycota</taxon>
        <taxon>Pezizomycotina</taxon>
        <taxon>Sordariomycetes</taxon>
        <taxon>Sordariomycetidae</taxon>
        <taxon>Sordariales</taxon>
        <taxon>Lasiosphaeriaceae</taxon>
        <taxon>Lasiosphaeria</taxon>
    </lineage>
</organism>
<feature type="region of interest" description="Disordered" evidence="1">
    <location>
        <begin position="94"/>
        <end position="123"/>
    </location>
</feature>
<dbReference type="EMBL" id="JAUIRO010000006">
    <property type="protein sequence ID" value="KAK0709910.1"/>
    <property type="molecule type" value="Genomic_DNA"/>
</dbReference>
<gene>
    <name evidence="2" type="ORF">B0T26DRAFT_679263</name>
</gene>
<keyword evidence="3" id="KW-1185">Reference proteome</keyword>
<reference evidence="2" key="1">
    <citation type="submission" date="2023-06" db="EMBL/GenBank/DDBJ databases">
        <title>Genome-scale phylogeny and comparative genomics of the fungal order Sordariales.</title>
        <authorList>
            <consortium name="Lawrence Berkeley National Laboratory"/>
            <person name="Hensen N."/>
            <person name="Bonometti L."/>
            <person name="Westerberg I."/>
            <person name="Brannstrom I.O."/>
            <person name="Guillou S."/>
            <person name="Cros-Aarteil S."/>
            <person name="Calhoun S."/>
            <person name="Haridas S."/>
            <person name="Kuo A."/>
            <person name="Mondo S."/>
            <person name="Pangilinan J."/>
            <person name="Riley R."/>
            <person name="LaButti K."/>
            <person name="Andreopoulos B."/>
            <person name="Lipzen A."/>
            <person name="Chen C."/>
            <person name="Yanf M."/>
            <person name="Daum C."/>
            <person name="Ng V."/>
            <person name="Clum A."/>
            <person name="Steindorff A."/>
            <person name="Ohm R."/>
            <person name="Martin F."/>
            <person name="Silar P."/>
            <person name="Natvig D."/>
            <person name="Lalanne C."/>
            <person name="Gautier V."/>
            <person name="Ament-velasquez S.L."/>
            <person name="Kruys A."/>
            <person name="Hutchinson M.I."/>
            <person name="Powell A.J."/>
            <person name="Barry K."/>
            <person name="Miller A.N."/>
            <person name="Grigoriev I.V."/>
            <person name="Debuchy R."/>
            <person name="Gladieux P."/>
            <person name="Thoren M.H."/>
            <person name="Johannesson H."/>
        </authorList>
    </citation>
    <scope>NUCLEOTIDE SEQUENCE</scope>
    <source>
        <strain evidence="2">SMH2392-1A</strain>
    </source>
</reference>
<evidence type="ECO:0000313" key="3">
    <source>
        <dbReference type="Proteomes" id="UP001172101"/>
    </source>
</evidence>
<evidence type="ECO:0000256" key="1">
    <source>
        <dbReference type="SAM" id="MobiDB-lite"/>
    </source>
</evidence>
<feature type="compositionally biased region" description="Low complexity" evidence="1">
    <location>
        <begin position="12"/>
        <end position="22"/>
    </location>
</feature>
<name>A0AA40DNP8_9PEZI</name>
<proteinExistence type="predicted"/>
<feature type="compositionally biased region" description="Basic and acidic residues" evidence="1">
    <location>
        <begin position="99"/>
        <end position="115"/>
    </location>
</feature>
<comment type="caution">
    <text evidence="2">The sequence shown here is derived from an EMBL/GenBank/DDBJ whole genome shotgun (WGS) entry which is preliminary data.</text>
</comment>
<accession>A0AA40DNP8</accession>
<dbReference type="RefSeq" id="XP_060293214.1">
    <property type="nucleotide sequence ID" value="XM_060440330.1"/>
</dbReference>
<dbReference type="AlphaFoldDB" id="A0AA40DNP8"/>
<dbReference type="Proteomes" id="UP001172101">
    <property type="component" value="Unassembled WGS sequence"/>
</dbReference>
<protein>
    <submittedName>
        <fullName evidence="2">Uncharacterized protein</fullName>
    </submittedName>
</protein>